<protein>
    <submittedName>
        <fullName evidence="1">PIG-L family deacetylase</fullName>
    </submittedName>
</protein>
<dbReference type="AlphaFoldDB" id="A0A2T3L9A5"/>
<accession>A0A2T3L9A5</accession>
<dbReference type="InterPro" id="IPR024078">
    <property type="entry name" value="LmbE-like_dom_sf"/>
</dbReference>
<evidence type="ECO:0000313" key="2">
    <source>
        <dbReference type="Proteomes" id="UP000241803"/>
    </source>
</evidence>
<organism evidence="1 2">
    <name type="scientific">Photobacterium indicum</name>
    <dbReference type="NCBI Taxonomy" id="81447"/>
    <lineage>
        <taxon>Bacteria</taxon>
        <taxon>Pseudomonadati</taxon>
        <taxon>Pseudomonadota</taxon>
        <taxon>Gammaproteobacteria</taxon>
        <taxon>Vibrionales</taxon>
        <taxon>Vibrionaceae</taxon>
        <taxon>Photobacterium</taxon>
    </lineage>
</organism>
<dbReference type="InterPro" id="IPR003737">
    <property type="entry name" value="GlcNAc_PI_deacetylase-related"/>
</dbReference>
<comment type="caution">
    <text evidence="1">The sequence shown here is derived from an EMBL/GenBank/DDBJ whole genome shotgun (WGS) entry which is preliminary data.</text>
</comment>
<proteinExistence type="predicted"/>
<dbReference type="EMBL" id="PYOC01000003">
    <property type="protein sequence ID" value="PSV47552.1"/>
    <property type="molecule type" value="Genomic_DNA"/>
</dbReference>
<dbReference type="Pfam" id="PF02585">
    <property type="entry name" value="PIG-L"/>
    <property type="match status" value="1"/>
</dbReference>
<dbReference type="SUPFAM" id="SSF102588">
    <property type="entry name" value="LmbE-like"/>
    <property type="match status" value="1"/>
</dbReference>
<evidence type="ECO:0000313" key="1">
    <source>
        <dbReference type="EMBL" id="PSV47552.1"/>
    </source>
</evidence>
<dbReference type="RefSeq" id="WP_107253716.1">
    <property type="nucleotide sequence ID" value="NZ_PYOC01000003.1"/>
</dbReference>
<reference evidence="1 2" key="1">
    <citation type="submission" date="2018-03" db="EMBL/GenBank/DDBJ databases">
        <title>Whole genome sequencing of Histamine producing bacteria.</title>
        <authorList>
            <person name="Butler K."/>
        </authorList>
    </citation>
    <scope>NUCLEOTIDE SEQUENCE [LARGE SCALE GENOMIC DNA]</scope>
    <source>
        <strain evidence="1 2">ATCC 19614</strain>
    </source>
</reference>
<dbReference type="Gene3D" id="3.40.50.10320">
    <property type="entry name" value="LmbE-like"/>
    <property type="match status" value="1"/>
</dbReference>
<name>A0A2T3L9A5_9GAMM</name>
<sequence length="493" mass="56632">MSNFLGVNDIYNANINSKIVINPNFQRIDEKIFFNLGRFHISRRESDELSEGQIQLFDTLHEQPTLDRILCNFPDSDICLKRWWNLGIIELVAPLKRKSDSHLVVIEPHIDDAILSVGGALLNRRGEQKITIVSNIFHSNYTCYHEKTTHEKAFVTERRAKEARLACEMVGATHLHIGQLDKPLRWMEGNGQDLLHSDQLEELATMLRDVIAPLNADEIWIPIASGSHSDHHNTRNAAILMLQRYKEEFVTCRISLYEDLPYGHDFGGEMRDRLVSQINGGSLLDTQFEDITSIMENKKRLVGIFASQFRTSFMVPSIISSAKNIHSDFEFSERRWALTHTPTLPSYVDFEQLDSIDMLFKNLKDNDVVNLVIHDYFVAKDIEKIIDEFSPLKLNIYTREREKIRTVNLNSEHVSLTYYSDTIDAFYKCVDTLLSTENLFCVIAGYQLGQPAVAARFEGFKDPKHSYQTLWMSSMVGALDELIANTLLELPKE</sequence>
<dbReference type="Proteomes" id="UP000241803">
    <property type="component" value="Unassembled WGS sequence"/>
</dbReference>
<keyword evidence="2" id="KW-1185">Reference proteome</keyword>
<gene>
    <name evidence="1" type="ORF">C9J47_11830</name>
</gene>